<evidence type="ECO:0000259" key="1">
    <source>
        <dbReference type="PROSITE" id="PS50043"/>
    </source>
</evidence>
<dbReference type="Proteomes" id="UP000424462">
    <property type="component" value="Chromosome"/>
</dbReference>
<dbReference type="SUPFAM" id="SSF46894">
    <property type="entry name" value="C-terminal effector domain of the bipartite response regulators"/>
    <property type="match status" value="1"/>
</dbReference>
<dbReference type="InterPro" id="IPR011990">
    <property type="entry name" value="TPR-like_helical_dom_sf"/>
</dbReference>
<reference evidence="2 3" key="1">
    <citation type="submission" date="2019-11" db="EMBL/GenBank/DDBJ databases">
        <title>Complete genome sequence of Corynebacterium kalinowskii 1959, a novel Corynebacterium species isolated from soil of a small paddock in Vilsendorf, Germany.</title>
        <authorList>
            <person name="Schaffert L."/>
            <person name="Ruwe M."/>
            <person name="Milse J."/>
            <person name="Hanuschka K."/>
            <person name="Ortseifen V."/>
            <person name="Droste J."/>
            <person name="Brandt D."/>
            <person name="Schlueter L."/>
            <person name="Kutter Y."/>
            <person name="Vinke S."/>
            <person name="Viehoefer P."/>
            <person name="Jacob L."/>
            <person name="Luebke N.-C."/>
            <person name="Schulte-Berndt E."/>
            <person name="Hain C."/>
            <person name="Linder M."/>
            <person name="Schmidt P."/>
            <person name="Wollenschlaeger L."/>
            <person name="Luttermann T."/>
            <person name="Thieme E."/>
            <person name="Hassa J."/>
            <person name="Haak M."/>
            <person name="Wittchen M."/>
            <person name="Mentz A."/>
            <person name="Persicke M."/>
            <person name="Busche T."/>
            <person name="Ruckert C."/>
        </authorList>
    </citation>
    <scope>NUCLEOTIDE SEQUENCE [LARGE SCALE GENOMIC DNA]</scope>
    <source>
        <strain evidence="2 3">2039</strain>
    </source>
</reference>
<gene>
    <name evidence="2" type="ORF">COCCU_03295</name>
</gene>
<dbReference type="SUPFAM" id="SSF52540">
    <property type="entry name" value="P-loop containing nucleoside triphosphate hydrolases"/>
    <property type="match status" value="1"/>
</dbReference>
<dbReference type="SUPFAM" id="SSF48452">
    <property type="entry name" value="TPR-like"/>
    <property type="match status" value="1"/>
</dbReference>
<dbReference type="InterPro" id="IPR058852">
    <property type="entry name" value="HTH_77"/>
</dbReference>
<evidence type="ECO:0000313" key="2">
    <source>
        <dbReference type="EMBL" id="QGU06613.1"/>
    </source>
</evidence>
<dbReference type="InterPro" id="IPR027417">
    <property type="entry name" value="P-loop_NTPase"/>
</dbReference>
<dbReference type="RefSeq" id="WP_231598844.1">
    <property type="nucleotide sequence ID" value="NZ_CP046455.1"/>
</dbReference>
<dbReference type="InterPro" id="IPR016032">
    <property type="entry name" value="Sig_transdc_resp-reg_C-effctor"/>
</dbReference>
<organism evidence="2 3">
    <name type="scientific">Corynebacterium occultum</name>
    <dbReference type="NCBI Taxonomy" id="2675219"/>
    <lineage>
        <taxon>Bacteria</taxon>
        <taxon>Bacillati</taxon>
        <taxon>Actinomycetota</taxon>
        <taxon>Actinomycetes</taxon>
        <taxon>Mycobacteriales</taxon>
        <taxon>Corynebacteriaceae</taxon>
        <taxon>Corynebacterium</taxon>
    </lineage>
</organism>
<dbReference type="Pfam" id="PF00196">
    <property type="entry name" value="GerE"/>
    <property type="match status" value="1"/>
</dbReference>
<protein>
    <submittedName>
        <fullName evidence="2">HTH-type transcriptional regulator</fullName>
    </submittedName>
</protein>
<sequence>MSRSIGSLNRGSALGRAALTSFVGRRRELSEAKAKLVASRLVTLTGPGGVGKTRIALELADRVKKAFKDGVWLIELDSLSTGDRVASAVATTLSVPDQTNRVALDRVMDYLRDKEILLVLDNCEHVLQDAAEVADALLTAAPKIRILATSREPLHIAAEHVCVVPPLTTPPWDELEAGGIEHFEAVSLLVDRARQLVPDFSVTPDNQEVIAQLCIRLDGIPLAIELAVARLRTLSPDQLLDRLDQRFQLLNRGDRAVLPRQQTLQALIDWSYGLCSKPEQLLWRRLAIFPDVFDLDAAEYVCGFGELGRGEVLDLLDQLVSKSILQTDRAANQVRYRQLMTVREYGTLLLTDDGEEHELRRRHRDHYLNRAEERVAAWWGPLQAESLNITRAERPNLIAALEWSLGSECEYDTAARLAVALRYHWIAGGFLSDGRAWLERILRQSELSLPARGNASWVAGWVALIQGDHEDAAKHLEVSLAAGQSLEDSEMAVFAQHWQALHLLFTGDLEGAIGLFTEVVADHGKHDRPADQLTAIFQLGMARSFNGQSEEGLRISVSALKISERDGERWNCAYLWWIVGLCHWQLGDFPAAREAAFRALRIQQDFQDAICTAMSIELLSWVAVSTSDFERGKELAEAAESVWQGLGTEISAFGPHIAKAAAGSAAKFQKALGAKNSPKTVGKQRLSKAEAIAVALGKKPRVTQNLDRGVENNPLTKREMEIAELVSQGLTNRQIAGKLVLSHRTVDGHVERIFTKLNFTSRVQLVTWVESLRQAPQAIAM</sequence>
<dbReference type="PRINTS" id="PR00364">
    <property type="entry name" value="DISEASERSIST"/>
</dbReference>
<dbReference type="PANTHER" id="PTHR47691">
    <property type="entry name" value="REGULATOR-RELATED"/>
    <property type="match status" value="1"/>
</dbReference>
<proteinExistence type="predicted"/>
<dbReference type="Pfam" id="PF13401">
    <property type="entry name" value="AAA_22"/>
    <property type="match status" value="1"/>
</dbReference>
<dbReference type="Gene3D" id="3.40.50.300">
    <property type="entry name" value="P-loop containing nucleotide triphosphate hydrolases"/>
    <property type="match status" value="1"/>
</dbReference>
<dbReference type="PRINTS" id="PR00038">
    <property type="entry name" value="HTHLUXR"/>
</dbReference>
<dbReference type="SMART" id="SM00421">
    <property type="entry name" value="HTH_LUXR"/>
    <property type="match status" value="1"/>
</dbReference>
<dbReference type="CDD" id="cd06170">
    <property type="entry name" value="LuxR_C_like"/>
    <property type="match status" value="1"/>
</dbReference>
<dbReference type="Pfam" id="PF25872">
    <property type="entry name" value="HTH_77"/>
    <property type="match status" value="1"/>
</dbReference>
<dbReference type="Gene3D" id="1.25.40.10">
    <property type="entry name" value="Tetratricopeptide repeat domain"/>
    <property type="match status" value="1"/>
</dbReference>
<dbReference type="GO" id="GO:0016887">
    <property type="term" value="F:ATP hydrolysis activity"/>
    <property type="evidence" value="ECO:0007669"/>
    <property type="project" value="InterPro"/>
</dbReference>
<keyword evidence="3" id="KW-1185">Reference proteome</keyword>
<dbReference type="PROSITE" id="PS00622">
    <property type="entry name" value="HTH_LUXR_1"/>
    <property type="match status" value="1"/>
</dbReference>
<dbReference type="EMBL" id="CP046455">
    <property type="protein sequence ID" value="QGU06613.1"/>
    <property type="molecule type" value="Genomic_DNA"/>
</dbReference>
<dbReference type="KEGG" id="cok:COCCU_03295"/>
<dbReference type="InterPro" id="IPR049945">
    <property type="entry name" value="AAA_22"/>
</dbReference>
<accession>A0A6B8VR77</accession>
<feature type="domain" description="HTH luxR-type" evidence="1">
    <location>
        <begin position="708"/>
        <end position="773"/>
    </location>
</feature>
<dbReference type="GO" id="GO:0006355">
    <property type="term" value="P:regulation of DNA-templated transcription"/>
    <property type="evidence" value="ECO:0007669"/>
    <property type="project" value="InterPro"/>
</dbReference>
<dbReference type="GO" id="GO:0003677">
    <property type="term" value="F:DNA binding"/>
    <property type="evidence" value="ECO:0007669"/>
    <property type="project" value="InterPro"/>
</dbReference>
<evidence type="ECO:0000313" key="3">
    <source>
        <dbReference type="Proteomes" id="UP000424462"/>
    </source>
</evidence>
<dbReference type="Gene3D" id="1.10.10.10">
    <property type="entry name" value="Winged helix-like DNA-binding domain superfamily/Winged helix DNA-binding domain"/>
    <property type="match status" value="1"/>
</dbReference>
<dbReference type="InterPro" id="IPR036388">
    <property type="entry name" value="WH-like_DNA-bd_sf"/>
</dbReference>
<dbReference type="InterPro" id="IPR000792">
    <property type="entry name" value="Tscrpt_reg_LuxR_C"/>
</dbReference>
<dbReference type="PROSITE" id="PS50043">
    <property type="entry name" value="HTH_LUXR_2"/>
    <property type="match status" value="1"/>
</dbReference>
<dbReference type="AlphaFoldDB" id="A0A6B8VR77"/>
<dbReference type="PANTHER" id="PTHR47691:SF3">
    <property type="entry name" value="HTH-TYPE TRANSCRIPTIONAL REGULATOR RV0890C-RELATED"/>
    <property type="match status" value="1"/>
</dbReference>
<name>A0A6B8VR77_9CORY</name>